<feature type="non-terminal residue" evidence="2">
    <location>
        <position position="107"/>
    </location>
</feature>
<reference evidence="2" key="1">
    <citation type="submission" date="2023-10" db="EMBL/GenBank/DDBJ databases">
        <authorList>
            <person name="Chen Y."/>
            <person name="Shah S."/>
            <person name="Dougan E. K."/>
            <person name="Thang M."/>
            <person name="Chan C."/>
        </authorList>
    </citation>
    <scope>NUCLEOTIDE SEQUENCE [LARGE SCALE GENOMIC DNA]</scope>
</reference>
<comment type="caution">
    <text evidence="2">The sequence shown here is derived from an EMBL/GenBank/DDBJ whole genome shotgun (WGS) entry which is preliminary data.</text>
</comment>
<proteinExistence type="predicted"/>
<feature type="non-terminal residue" evidence="2">
    <location>
        <position position="1"/>
    </location>
</feature>
<sequence length="107" mass="11941">ALKQRHPEAGAELQAFEAKAAPPVQQVDKPKLRPELQREHDLNQAGVQARKTAEALDRAIRYEAECECRPQGAAAYRPHQPVQAAQRHGGDRAPGDSQVRGRRQLRH</sequence>
<feature type="region of interest" description="Disordered" evidence="1">
    <location>
        <begin position="71"/>
        <end position="107"/>
    </location>
</feature>
<feature type="region of interest" description="Disordered" evidence="1">
    <location>
        <begin position="1"/>
        <end position="27"/>
    </location>
</feature>
<gene>
    <name evidence="2" type="ORF">PCOR1329_LOCUS29830</name>
</gene>
<dbReference type="EMBL" id="CAUYUJ010011311">
    <property type="protein sequence ID" value="CAK0831532.1"/>
    <property type="molecule type" value="Genomic_DNA"/>
</dbReference>
<organism evidence="2 3">
    <name type="scientific">Prorocentrum cordatum</name>
    <dbReference type="NCBI Taxonomy" id="2364126"/>
    <lineage>
        <taxon>Eukaryota</taxon>
        <taxon>Sar</taxon>
        <taxon>Alveolata</taxon>
        <taxon>Dinophyceae</taxon>
        <taxon>Prorocentrales</taxon>
        <taxon>Prorocentraceae</taxon>
        <taxon>Prorocentrum</taxon>
    </lineage>
</organism>
<evidence type="ECO:0000313" key="3">
    <source>
        <dbReference type="Proteomes" id="UP001189429"/>
    </source>
</evidence>
<evidence type="ECO:0000313" key="2">
    <source>
        <dbReference type="EMBL" id="CAK0831532.1"/>
    </source>
</evidence>
<protein>
    <submittedName>
        <fullName evidence="2">Uncharacterized protein</fullName>
    </submittedName>
</protein>
<evidence type="ECO:0000256" key="1">
    <source>
        <dbReference type="SAM" id="MobiDB-lite"/>
    </source>
</evidence>
<dbReference type="Proteomes" id="UP001189429">
    <property type="component" value="Unassembled WGS sequence"/>
</dbReference>
<name>A0ABN9SIK6_9DINO</name>
<keyword evidence="3" id="KW-1185">Reference proteome</keyword>
<accession>A0ABN9SIK6</accession>